<feature type="region of interest" description="Disordered" evidence="7">
    <location>
        <begin position="1148"/>
        <end position="1294"/>
    </location>
</feature>
<evidence type="ECO:0000256" key="1">
    <source>
        <dbReference type="ARBA" id="ARBA00004479"/>
    </source>
</evidence>
<feature type="domain" description="TMEM131L fifth Ig-like" evidence="12">
    <location>
        <begin position="955"/>
        <end position="1016"/>
    </location>
</feature>
<dbReference type="GeneID" id="128199427"/>
<feature type="compositionally biased region" description="Low complexity" evidence="7">
    <location>
        <begin position="1168"/>
        <end position="1187"/>
    </location>
</feature>
<dbReference type="Pfam" id="PF24501">
    <property type="entry name" value="Ig_TMEM131L_5"/>
    <property type="match status" value="1"/>
</dbReference>
<feature type="domain" description="TMEM131L fourth Ig-like" evidence="11">
    <location>
        <begin position="861"/>
        <end position="914"/>
    </location>
</feature>
<sequence>MYRNILRCYVFLLTLLDLSLKTKLTARGESHGVSIHDSLVEGITFQEWESGLEAEGEEADEEAGEEAEDEGEGVRAWPRALRFGRAALGQAHARVVTVTNRANATLHLASVAGTTPDFHASFFDSKTLAPGGNTSFTVVYLGRREGPVRALLYVHTSLGVAEYRVSAVGVASAYGVWPLLGLRVPLGARAEPALALHNPAAAPLQVREVYSSAAWLQLRLPAAAAAADAWRVPPHETRTLVHLRVAPPPHAQPLTAYVRVRADVPGGGLLLAVEARAVPAGEHARPPHVRLRAHGSRDAALSVRLELANSGGAEVPLEGGVSDAGCWRDAPPAPCAAPPAARANGGGAAGARLALLRSALAPHQDFVPAAELTLDFAELWAGAGVGAGAAEAWCAGCVQLGRALVPFSVRLLPGALRFEPPQLHLLSERAPPLELRAHNEFAAPLRVLAVRLPPAAEPLVALEALAPLTLRAGEAAALARVRLRGPAAPELALDAALEVLTERAHYRVPLRAFSGRLLFEWEWAHASAARLQLGALGASATRRVRVRLRNPAPVPLCVAALEARLPAGAASFARADAECVPPGGAAQAVLTVVAPARAGELRGELRLDTPLARGRAELLLRVRPGGVRLLPLRLPPAAPYAAAAADLLADSTMDVPMRVTSLELAPPHADPALSFAWDGAEYGWVRGGRSRVARVRHAPERRCEPACYCGLPLHSADGAAWLRRAARPRDALPADLQLLRARLQLFERQRAALARNVSLLLHTSEALHVPAPVELALAWPRLAAPGAGRAPLAAVGRAATLRLALRSAAHAPVLLQALLAPRAELPERAGGEAAPADAADAPDAFRLAGWRVTRGAAAPWNESAADALTLLLAPRAELELSVEFAPPAAGAFAAALYLRNNLTVLEAVPLLGEGEHPSFELSGRRPGSEAPFTLEVKECLWGGAGAAVRRLLARNTGRVPVTLAHWRVAGAACAARGFALRPCEPLRLAPNASLPLHVSFAPDYTLARATATLALLGDAGPAHFRLLATVPARVLAQCAAAAPRPPWDGLLRGLGVAVACAALACALAAAALDAERLLRRARAARPPAAPRAPLDLRALAEPAAPAPPPARAAARRRRAPRRALPALPALDPRAERRAFERWRAEVLRRGGDGGDSSRSSDEDEERAPLAAPAASDAASSASDASTPADERDDEPYGGDVEPDPPDDEAPAEQTRRAAPPAAAPPPAATPPPEPRPAADAPRRAERTRSDSGRRSAPARHHVRKERPGKRRPPPTPPPRSPAPSAPPPGERGAVRPWASWSSVVAARAPAPLAPIGSDVRRREPERAPDNSLFYFNGSAADKLAWLPARADVWGAWGAWPAAPLRPPPGFAAPAPAPAPPPPPLEPRAYDPFRSLASIWAPAPNDWRAAPAPASASAPAPDERRD</sequence>
<evidence type="ECO:0000259" key="11">
    <source>
        <dbReference type="Pfam" id="PF24499"/>
    </source>
</evidence>
<evidence type="ECO:0000256" key="7">
    <source>
        <dbReference type="SAM" id="MobiDB-lite"/>
    </source>
</evidence>
<evidence type="ECO:0000256" key="4">
    <source>
        <dbReference type="ARBA" id="ARBA00022729"/>
    </source>
</evidence>
<keyword evidence="6" id="KW-0472">Membrane</keyword>
<evidence type="ECO:0000313" key="14">
    <source>
        <dbReference type="RefSeq" id="XP_052744778.1"/>
    </source>
</evidence>
<dbReference type="PANTHER" id="PTHR22050:SF0">
    <property type="entry name" value="TRANSMEMBRANE PROTEIN 131 HOMOLOG"/>
    <property type="match status" value="1"/>
</dbReference>
<gene>
    <name evidence="14" type="primary">LOC128199427</name>
</gene>
<evidence type="ECO:0000256" key="6">
    <source>
        <dbReference type="ARBA" id="ARBA00023136"/>
    </source>
</evidence>
<dbReference type="Proteomes" id="UP001652582">
    <property type="component" value="Chromosome 23"/>
</dbReference>
<evidence type="ECO:0000256" key="3">
    <source>
        <dbReference type="ARBA" id="ARBA00022692"/>
    </source>
</evidence>
<reference evidence="14" key="1">
    <citation type="submission" date="2025-08" db="UniProtKB">
        <authorList>
            <consortium name="RefSeq"/>
        </authorList>
    </citation>
    <scope>IDENTIFICATION</scope>
</reference>
<feature type="compositionally biased region" description="Acidic residues" evidence="7">
    <location>
        <begin position="1190"/>
        <end position="1210"/>
    </location>
</feature>
<evidence type="ECO:0000313" key="13">
    <source>
        <dbReference type="Proteomes" id="UP001652582"/>
    </source>
</evidence>
<dbReference type="Pfam" id="PF12371">
    <property type="entry name" value="TMEM131_like_N"/>
    <property type="match status" value="1"/>
</dbReference>
<feature type="domain" description="TMEM131 second Ig-like" evidence="10">
    <location>
        <begin position="174"/>
        <end position="261"/>
    </location>
</feature>
<dbReference type="InterPro" id="IPR056311">
    <property type="entry name" value="TMEM131_Ig_2"/>
</dbReference>
<dbReference type="InterPro" id="IPR039877">
    <property type="entry name" value="TMEM131-like"/>
</dbReference>
<keyword evidence="13" id="KW-1185">Reference proteome</keyword>
<feature type="compositionally biased region" description="Low complexity" evidence="7">
    <location>
        <begin position="1093"/>
        <end position="1103"/>
    </location>
</feature>
<comment type="subcellular location">
    <subcellularLocation>
        <location evidence="1">Membrane</location>
        <topology evidence="1">Single-pass type I membrane protein</topology>
    </subcellularLocation>
</comment>
<feature type="compositionally biased region" description="Pro residues" evidence="7">
    <location>
        <begin position="1368"/>
        <end position="1385"/>
    </location>
</feature>
<evidence type="ECO:0000256" key="5">
    <source>
        <dbReference type="ARBA" id="ARBA00022989"/>
    </source>
</evidence>
<dbReference type="InterPro" id="IPR022113">
    <property type="entry name" value="TMEM131L_N"/>
</dbReference>
<feature type="region of interest" description="Disordered" evidence="7">
    <location>
        <begin position="52"/>
        <end position="73"/>
    </location>
</feature>
<feature type="compositionally biased region" description="Acidic residues" evidence="7">
    <location>
        <begin position="52"/>
        <end position="71"/>
    </location>
</feature>
<organism evidence="13 14">
    <name type="scientific">Bicyclus anynana</name>
    <name type="common">Squinting bush brown butterfly</name>
    <dbReference type="NCBI Taxonomy" id="110368"/>
    <lineage>
        <taxon>Eukaryota</taxon>
        <taxon>Metazoa</taxon>
        <taxon>Ecdysozoa</taxon>
        <taxon>Arthropoda</taxon>
        <taxon>Hexapoda</taxon>
        <taxon>Insecta</taxon>
        <taxon>Pterygota</taxon>
        <taxon>Neoptera</taxon>
        <taxon>Endopterygota</taxon>
        <taxon>Lepidoptera</taxon>
        <taxon>Glossata</taxon>
        <taxon>Ditrysia</taxon>
        <taxon>Papilionoidea</taxon>
        <taxon>Nymphalidae</taxon>
        <taxon>Satyrinae</taxon>
        <taxon>Satyrini</taxon>
        <taxon>Mycalesina</taxon>
        <taxon>Bicyclus</taxon>
    </lineage>
</organism>
<keyword evidence="4 8" id="KW-0732">Signal</keyword>
<evidence type="ECO:0000256" key="2">
    <source>
        <dbReference type="ARBA" id="ARBA00006682"/>
    </source>
</evidence>
<dbReference type="InterPro" id="IPR013783">
    <property type="entry name" value="Ig-like_fold"/>
</dbReference>
<evidence type="ECO:0000259" key="10">
    <source>
        <dbReference type="Pfam" id="PF24495"/>
    </source>
</evidence>
<feature type="compositionally biased region" description="Pro residues" evidence="7">
    <location>
        <begin position="1273"/>
        <end position="1289"/>
    </location>
</feature>
<proteinExistence type="inferred from homology"/>
<feature type="region of interest" description="Disordered" evidence="7">
    <location>
        <begin position="1093"/>
        <end position="1129"/>
    </location>
</feature>
<evidence type="ECO:0000256" key="8">
    <source>
        <dbReference type="SAM" id="SignalP"/>
    </source>
</evidence>
<dbReference type="Pfam" id="PF24495">
    <property type="entry name" value="Ig_TMEM131_2"/>
    <property type="match status" value="1"/>
</dbReference>
<feature type="compositionally biased region" description="Basic and acidic residues" evidence="7">
    <location>
        <begin position="1318"/>
        <end position="1328"/>
    </location>
</feature>
<keyword evidence="5" id="KW-1133">Transmembrane helix</keyword>
<feature type="region of interest" description="Disordered" evidence="7">
    <location>
        <begin position="1405"/>
        <end position="1425"/>
    </location>
</feature>
<dbReference type="Gene3D" id="2.60.40.10">
    <property type="entry name" value="Immunoglobulins"/>
    <property type="match status" value="1"/>
</dbReference>
<dbReference type="InterPro" id="IPR055436">
    <property type="entry name" value="Ig_TMEM131L_4"/>
</dbReference>
<comment type="similarity">
    <text evidence="2">Belongs to the TMEM131 family.</text>
</comment>
<feature type="domain" description="Transmembrane protein 131-like N-terminal" evidence="9">
    <location>
        <begin position="78"/>
        <end position="156"/>
    </location>
</feature>
<dbReference type="InterPro" id="IPR055437">
    <property type="entry name" value="TMEM131L_Ig_5"/>
</dbReference>
<feature type="signal peptide" evidence="8">
    <location>
        <begin position="1"/>
        <end position="21"/>
    </location>
</feature>
<feature type="region of interest" description="Disordered" evidence="7">
    <location>
        <begin position="1310"/>
        <end position="1333"/>
    </location>
</feature>
<feature type="compositionally biased region" description="Low complexity" evidence="7">
    <location>
        <begin position="1408"/>
        <end position="1419"/>
    </location>
</feature>
<feature type="chain" id="PRO_5046018856" evidence="8">
    <location>
        <begin position="22"/>
        <end position="1425"/>
    </location>
</feature>
<protein>
    <submittedName>
        <fullName evidence="14">Transmembrane protein 131-like</fullName>
    </submittedName>
</protein>
<dbReference type="PANTHER" id="PTHR22050">
    <property type="entry name" value="RW1 PROTEIN HOMOLOG"/>
    <property type="match status" value="1"/>
</dbReference>
<name>A0ABM3M0D0_BICAN</name>
<feature type="region of interest" description="Disordered" evidence="7">
    <location>
        <begin position="1368"/>
        <end position="1387"/>
    </location>
</feature>
<evidence type="ECO:0000259" key="9">
    <source>
        <dbReference type="Pfam" id="PF12371"/>
    </source>
</evidence>
<feature type="compositionally biased region" description="Basic residues" evidence="7">
    <location>
        <begin position="1256"/>
        <end position="1272"/>
    </location>
</feature>
<dbReference type="RefSeq" id="XP_052744778.1">
    <property type="nucleotide sequence ID" value="XM_052888818.1"/>
</dbReference>
<accession>A0ABM3M0D0</accession>
<evidence type="ECO:0000259" key="12">
    <source>
        <dbReference type="Pfam" id="PF24501"/>
    </source>
</evidence>
<keyword evidence="3" id="KW-0812">Transmembrane</keyword>
<feature type="compositionally biased region" description="Basic and acidic residues" evidence="7">
    <location>
        <begin position="1240"/>
        <end position="1253"/>
    </location>
</feature>
<feature type="compositionally biased region" description="Pro residues" evidence="7">
    <location>
        <begin position="1221"/>
        <end position="1235"/>
    </location>
</feature>
<dbReference type="NCBIfam" id="NF012200">
    <property type="entry name" value="choice_anch_D"/>
    <property type="match status" value="1"/>
</dbReference>
<dbReference type="Pfam" id="PF24499">
    <property type="entry name" value="Ig_TMEM131L_4"/>
    <property type="match status" value="1"/>
</dbReference>